<dbReference type="PANTHER" id="PTHR43695:SF1">
    <property type="entry name" value="RHAMNOGALACTURONAN ACETYLESTERASE"/>
    <property type="match status" value="1"/>
</dbReference>
<evidence type="ECO:0000256" key="2">
    <source>
        <dbReference type="ARBA" id="ARBA00022801"/>
    </source>
</evidence>
<evidence type="ECO:0000313" key="6">
    <source>
        <dbReference type="Proteomes" id="UP001589813"/>
    </source>
</evidence>
<reference evidence="5 6" key="1">
    <citation type="submission" date="2024-09" db="EMBL/GenBank/DDBJ databases">
        <authorList>
            <person name="Sun Q."/>
            <person name="Mori K."/>
        </authorList>
    </citation>
    <scope>NUCLEOTIDE SEQUENCE [LARGE SCALE GENOMIC DNA]</scope>
    <source>
        <strain evidence="5 6">KCTC 23315</strain>
    </source>
</reference>
<sequence>MTKFATVCFFLMGLLMLPTPTQATGIPTGTSTSIPAPRLHLVGDSTMGDKPNLNYPERGWGQLLRAFMLPELSIINHAANGRSTLRFLNEGRWQLLVSDLSAGDYVLIQFGHNDQKQDDPARYAAVDSTYPQLLRRFISEVRSKGAIPMLATSICRRSFNDKGELENNLADYAAAARKVAASEKVELFDLNTQSCADLTRFGPTNSQAYFIQVPAGLYQQFPDGKIDNTHLSVQGASWIAQLFVRDLKTRQHPLAQFAWRELL</sequence>
<dbReference type="Pfam" id="PF13472">
    <property type="entry name" value="Lipase_GDSL_2"/>
    <property type="match status" value="1"/>
</dbReference>
<dbReference type="CDD" id="cd01821">
    <property type="entry name" value="Rhamnogalacturan_acetylesterase_like"/>
    <property type="match status" value="1"/>
</dbReference>
<dbReference type="InterPro" id="IPR037459">
    <property type="entry name" value="RhgT-like"/>
</dbReference>
<dbReference type="EMBL" id="JBHLXP010000001">
    <property type="protein sequence ID" value="MFC0046859.1"/>
    <property type="molecule type" value="Genomic_DNA"/>
</dbReference>
<organism evidence="5 6">
    <name type="scientific">Rheinheimera tilapiae</name>
    <dbReference type="NCBI Taxonomy" id="875043"/>
    <lineage>
        <taxon>Bacteria</taxon>
        <taxon>Pseudomonadati</taxon>
        <taxon>Pseudomonadota</taxon>
        <taxon>Gammaproteobacteria</taxon>
        <taxon>Chromatiales</taxon>
        <taxon>Chromatiaceae</taxon>
        <taxon>Rheinheimera</taxon>
    </lineage>
</organism>
<comment type="similarity">
    <text evidence="1">Belongs to the 'GDSL' lipolytic enzyme family.</text>
</comment>
<proteinExistence type="inferred from homology"/>
<dbReference type="InterPro" id="IPR013830">
    <property type="entry name" value="SGNH_hydro"/>
</dbReference>
<protein>
    <submittedName>
        <fullName evidence="5">Rhamnogalacturonan acetylesterase</fullName>
    </submittedName>
</protein>
<keyword evidence="6" id="KW-1185">Reference proteome</keyword>
<evidence type="ECO:0000313" key="5">
    <source>
        <dbReference type="EMBL" id="MFC0046859.1"/>
    </source>
</evidence>
<dbReference type="PANTHER" id="PTHR43695">
    <property type="entry name" value="PUTATIVE (AFU_ORTHOLOGUE AFUA_2G17250)-RELATED"/>
    <property type="match status" value="1"/>
</dbReference>
<feature type="chain" id="PRO_5045179583" evidence="3">
    <location>
        <begin position="24"/>
        <end position="263"/>
    </location>
</feature>
<evidence type="ECO:0000256" key="3">
    <source>
        <dbReference type="SAM" id="SignalP"/>
    </source>
</evidence>
<accession>A0ABV6B7N0</accession>
<dbReference type="SUPFAM" id="SSF52266">
    <property type="entry name" value="SGNH hydrolase"/>
    <property type="match status" value="1"/>
</dbReference>
<dbReference type="Proteomes" id="UP001589813">
    <property type="component" value="Unassembled WGS sequence"/>
</dbReference>
<dbReference type="InterPro" id="IPR036514">
    <property type="entry name" value="SGNH_hydro_sf"/>
</dbReference>
<evidence type="ECO:0000259" key="4">
    <source>
        <dbReference type="Pfam" id="PF13472"/>
    </source>
</evidence>
<dbReference type="RefSeq" id="WP_377239491.1">
    <property type="nucleotide sequence ID" value="NZ_JBHLXP010000001.1"/>
</dbReference>
<evidence type="ECO:0000256" key="1">
    <source>
        <dbReference type="ARBA" id="ARBA00008668"/>
    </source>
</evidence>
<keyword evidence="2" id="KW-0378">Hydrolase</keyword>
<gene>
    <name evidence="5" type="ORF">ACFFJP_00985</name>
</gene>
<feature type="domain" description="SGNH hydrolase-type esterase" evidence="4">
    <location>
        <begin position="42"/>
        <end position="207"/>
    </location>
</feature>
<dbReference type="Gene3D" id="3.40.50.1110">
    <property type="entry name" value="SGNH hydrolase"/>
    <property type="match status" value="1"/>
</dbReference>
<keyword evidence="3" id="KW-0732">Signal</keyword>
<feature type="signal peptide" evidence="3">
    <location>
        <begin position="1"/>
        <end position="23"/>
    </location>
</feature>
<comment type="caution">
    <text evidence="5">The sequence shown here is derived from an EMBL/GenBank/DDBJ whole genome shotgun (WGS) entry which is preliminary data.</text>
</comment>
<name>A0ABV6B7N0_9GAMM</name>